<keyword evidence="2" id="KW-1185">Reference proteome</keyword>
<dbReference type="Proteomes" id="UP000185911">
    <property type="component" value="Unassembled WGS sequence"/>
</dbReference>
<sequence>MTSALNALDGTSSANAATATSGIIQDFALTSLFPHDF</sequence>
<name>A0A1Q8YC04_9BURK</name>
<protein>
    <submittedName>
        <fullName evidence="1">Uncharacterized protein</fullName>
    </submittedName>
</protein>
<dbReference type="AlphaFoldDB" id="A0A1Q8YC04"/>
<dbReference type="EMBL" id="MSYM01000016">
    <property type="protein sequence ID" value="OLP05523.1"/>
    <property type="molecule type" value="Genomic_DNA"/>
</dbReference>
<proteinExistence type="predicted"/>
<comment type="caution">
    <text evidence="1">The sequence shown here is derived from an EMBL/GenBank/DDBJ whole genome shotgun (WGS) entry which is preliminary data.</text>
</comment>
<evidence type="ECO:0000313" key="2">
    <source>
        <dbReference type="Proteomes" id="UP000185911"/>
    </source>
</evidence>
<organism evidence="1 2">
    <name type="scientific">Rhodoferax antarcticus ANT.BR</name>
    <dbReference type="NCBI Taxonomy" id="1111071"/>
    <lineage>
        <taxon>Bacteria</taxon>
        <taxon>Pseudomonadati</taxon>
        <taxon>Pseudomonadota</taxon>
        <taxon>Betaproteobacteria</taxon>
        <taxon>Burkholderiales</taxon>
        <taxon>Comamonadaceae</taxon>
        <taxon>Rhodoferax</taxon>
    </lineage>
</organism>
<evidence type="ECO:0000313" key="1">
    <source>
        <dbReference type="EMBL" id="OLP05523.1"/>
    </source>
</evidence>
<accession>A0A1Q8YC04</accession>
<reference evidence="1 2" key="1">
    <citation type="submission" date="2017-01" db="EMBL/GenBank/DDBJ databases">
        <title>Genome sequence of Rhodoferax antarcticus ANT.BR, a psychrophilic purple nonsulfur bacterium from an Antarctic microbial mat.</title>
        <authorList>
            <person name="Baker J."/>
            <person name="Riester C."/>
            <person name="Skinner B."/>
            <person name="Newell A."/>
            <person name="Swingley W."/>
            <person name="Madigan M."/>
            <person name="Jung D."/>
            <person name="Asao M."/>
            <person name="Chen M."/>
            <person name="Loughlin P."/>
            <person name="Pan H."/>
            <person name="Lin S."/>
            <person name="Li N."/>
            <person name="Shaw J."/>
            <person name="Prado M."/>
            <person name="Sherman C."/>
            <person name="Li X."/>
            <person name="Tang J."/>
            <person name="Blankenship R."/>
            <person name="Zhao T."/>
            <person name="Touchman J."/>
            <person name="Sattley M."/>
        </authorList>
    </citation>
    <scope>NUCLEOTIDE SEQUENCE [LARGE SCALE GENOMIC DNA]</scope>
    <source>
        <strain evidence="1 2">ANT.BR</strain>
    </source>
</reference>
<gene>
    <name evidence="1" type="ORF">BLL52_3190</name>
</gene>